<dbReference type="Pfam" id="PF03783">
    <property type="entry name" value="CsgG"/>
    <property type="match status" value="1"/>
</dbReference>
<sequence length="321" mass="33586">MFKSSPAVAAGLLFLAGCATTSTPPVAVEAPVSRVQQAQAQKAAALPQQKIFKRKVAIGRFSNETRYGRTFLTDASSDPLGKQASDMLATKLVGSNKFLVFERQDLAKITSEQQRNGAAASDLVGVDALILGSVTEFGRSTTGKAGFLSSTKIQTARAKVEVRLADARTGHVFFTASGTGEASTESGEVAGYGSKADYDATLNDRAIAAAISDVQTALMNKLEERRWRTDILKSDGRSVFISGGARQGVVVGDTFAVMREGEKVKSAQSGFEITLPGTQVATVKVVSLFGDAENNEGAVAELVSGSVPKSGGAYFITEAGK</sequence>
<keyword evidence="2 6" id="KW-0732">Signal</keyword>
<dbReference type="RefSeq" id="WP_188915865.1">
    <property type="nucleotide sequence ID" value="NZ_BMKG01000001.1"/>
</dbReference>
<name>A0ABQ1K4Q4_9BURK</name>
<keyword evidence="1" id="KW-1003">Cell membrane</keyword>
<feature type="signal peptide" evidence="6">
    <location>
        <begin position="1"/>
        <end position="27"/>
    </location>
</feature>
<dbReference type="Proteomes" id="UP000622638">
    <property type="component" value="Unassembled WGS sequence"/>
</dbReference>
<dbReference type="InterPro" id="IPR005534">
    <property type="entry name" value="Curli_assmbl/transp-comp_CsgG"/>
</dbReference>
<organism evidence="7 8">
    <name type="scientific">Pseudoduganella buxea</name>
    <dbReference type="NCBI Taxonomy" id="1949069"/>
    <lineage>
        <taxon>Bacteria</taxon>
        <taxon>Pseudomonadati</taxon>
        <taxon>Pseudomonadota</taxon>
        <taxon>Betaproteobacteria</taxon>
        <taxon>Burkholderiales</taxon>
        <taxon>Oxalobacteraceae</taxon>
        <taxon>Telluria group</taxon>
        <taxon>Pseudoduganella</taxon>
    </lineage>
</organism>
<protein>
    <recommendedName>
        <fullName evidence="9">Curli production assembly protein CsgG</fullName>
    </recommendedName>
</protein>
<dbReference type="Gene3D" id="3.40.50.10610">
    <property type="entry name" value="ABC-type transport auxiliary lipoprotein component"/>
    <property type="match status" value="1"/>
</dbReference>
<evidence type="ECO:0000256" key="2">
    <source>
        <dbReference type="ARBA" id="ARBA00022729"/>
    </source>
</evidence>
<keyword evidence="4" id="KW-0564">Palmitate</keyword>
<comment type="caution">
    <text evidence="7">The sequence shown here is derived from an EMBL/GenBank/DDBJ whole genome shotgun (WGS) entry which is preliminary data.</text>
</comment>
<feature type="chain" id="PRO_5046101463" description="Curli production assembly protein CsgG" evidence="6">
    <location>
        <begin position="28"/>
        <end position="321"/>
    </location>
</feature>
<evidence type="ECO:0000256" key="3">
    <source>
        <dbReference type="ARBA" id="ARBA00023136"/>
    </source>
</evidence>
<keyword evidence="3" id="KW-0472">Membrane</keyword>
<evidence type="ECO:0000256" key="6">
    <source>
        <dbReference type="SAM" id="SignalP"/>
    </source>
</evidence>
<dbReference type="PANTHER" id="PTHR41164:SF1">
    <property type="entry name" value="CURLI PRODUCTION ASSEMBLY_TRANSPORT COMPONENT CSGG"/>
    <property type="match status" value="1"/>
</dbReference>
<dbReference type="EMBL" id="BMKG01000001">
    <property type="protein sequence ID" value="GGB84974.1"/>
    <property type="molecule type" value="Genomic_DNA"/>
</dbReference>
<keyword evidence="8" id="KW-1185">Reference proteome</keyword>
<gene>
    <name evidence="7" type="ORF">GCM10011572_03620</name>
</gene>
<evidence type="ECO:0000256" key="1">
    <source>
        <dbReference type="ARBA" id="ARBA00022475"/>
    </source>
</evidence>
<evidence type="ECO:0000256" key="4">
    <source>
        <dbReference type="ARBA" id="ARBA00023139"/>
    </source>
</evidence>
<evidence type="ECO:0000313" key="8">
    <source>
        <dbReference type="Proteomes" id="UP000622638"/>
    </source>
</evidence>
<reference evidence="8" key="1">
    <citation type="journal article" date="2019" name="Int. J. Syst. Evol. Microbiol.">
        <title>The Global Catalogue of Microorganisms (GCM) 10K type strain sequencing project: providing services to taxonomists for standard genome sequencing and annotation.</title>
        <authorList>
            <consortium name="The Broad Institute Genomics Platform"/>
            <consortium name="The Broad Institute Genome Sequencing Center for Infectious Disease"/>
            <person name="Wu L."/>
            <person name="Ma J."/>
        </authorList>
    </citation>
    <scope>NUCLEOTIDE SEQUENCE [LARGE SCALE GENOMIC DNA]</scope>
    <source>
        <strain evidence="8">CGMCC 1.15931</strain>
    </source>
</reference>
<keyword evidence="5" id="KW-0449">Lipoprotein</keyword>
<evidence type="ECO:0000313" key="7">
    <source>
        <dbReference type="EMBL" id="GGB84974.1"/>
    </source>
</evidence>
<dbReference type="PROSITE" id="PS51257">
    <property type="entry name" value="PROKAR_LIPOPROTEIN"/>
    <property type="match status" value="1"/>
</dbReference>
<dbReference type="PANTHER" id="PTHR41164">
    <property type="entry name" value="CURLI PRODUCTION ASSEMBLY/TRANSPORT COMPONENT CSGG"/>
    <property type="match status" value="1"/>
</dbReference>
<proteinExistence type="predicted"/>
<accession>A0ABQ1K4Q4</accession>
<dbReference type="SUPFAM" id="SSF52964">
    <property type="entry name" value="TolB, N-terminal domain"/>
    <property type="match status" value="1"/>
</dbReference>
<evidence type="ECO:0008006" key="9">
    <source>
        <dbReference type="Google" id="ProtNLM"/>
    </source>
</evidence>
<evidence type="ECO:0000256" key="5">
    <source>
        <dbReference type="ARBA" id="ARBA00023288"/>
    </source>
</evidence>